<feature type="compositionally biased region" description="Basic and acidic residues" evidence="4">
    <location>
        <begin position="850"/>
        <end position="885"/>
    </location>
</feature>
<keyword evidence="2" id="KW-0863">Zinc-finger</keyword>
<feature type="compositionally biased region" description="Polar residues" evidence="4">
    <location>
        <begin position="1015"/>
        <end position="1024"/>
    </location>
</feature>
<dbReference type="InterPro" id="IPR055300">
    <property type="entry name" value="CWZF3/5/7"/>
</dbReference>
<evidence type="ECO:0000256" key="4">
    <source>
        <dbReference type="SAM" id="MobiDB-lite"/>
    </source>
</evidence>
<dbReference type="Pfam" id="PF24756">
    <property type="entry name" value="THD_CWZF3-5-7"/>
    <property type="match status" value="1"/>
</dbReference>
<feature type="compositionally biased region" description="Basic and acidic residues" evidence="4">
    <location>
        <begin position="1267"/>
        <end position="1286"/>
    </location>
</feature>
<feature type="compositionally biased region" description="Basic and acidic residues" evidence="4">
    <location>
        <begin position="1219"/>
        <end position="1236"/>
    </location>
</feature>
<feature type="compositionally biased region" description="Basic and acidic residues" evidence="4">
    <location>
        <begin position="761"/>
        <end position="773"/>
    </location>
</feature>
<feature type="compositionally biased region" description="Basic and acidic residues" evidence="4">
    <location>
        <begin position="1403"/>
        <end position="1416"/>
    </location>
</feature>
<feature type="compositionally biased region" description="Polar residues" evidence="4">
    <location>
        <begin position="1546"/>
        <end position="1562"/>
    </location>
</feature>
<keyword evidence="7" id="KW-1185">Reference proteome</keyword>
<dbReference type="InterPro" id="IPR056406">
    <property type="entry name" value="THD_CWZF3/5/7"/>
</dbReference>
<feature type="region of interest" description="Disordered" evidence="4">
    <location>
        <begin position="1154"/>
        <end position="1210"/>
    </location>
</feature>
<feature type="region of interest" description="Disordered" evidence="4">
    <location>
        <begin position="1259"/>
        <end position="1341"/>
    </location>
</feature>
<feature type="region of interest" description="Disordered" evidence="4">
    <location>
        <begin position="739"/>
        <end position="778"/>
    </location>
</feature>
<feature type="compositionally biased region" description="Basic and acidic residues" evidence="4">
    <location>
        <begin position="323"/>
        <end position="332"/>
    </location>
</feature>
<feature type="region of interest" description="Disordered" evidence="4">
    <location>
        <begin position="1540"/>
        <end position="1564"/>
    </location>
</feature>
<evidence type="ECO:0000256" key="3">
    <source>
        <dbReference type="ARBA" id="ARBA00022833"/>
    </source>
</evidence>
<reference evidence="6 7" key="1">
    <citation type="journal article" date="2023" name="G3 (Bethesda)">
        <title>A chromosome-length genome assembly and annotation of blackberry (Rubus argutus, cv. 'Hillquist').</title>
        <authorList>
            <person name="Bruna T."/>
            <person name="Aryal R."/>
            <person name="Dudchenko O."/>
            <person name="Sargent D.J."/>
            <person name="Mead D."/>
            <person name="Buti M."/>
            <person name="Cavallini A."/>
            <person name="Hytonen T."/>
            <person name="Andres J."/>
            <person name="Pham M."/>
            <person name="Weisz D."/>
            <person name="Mascagni F."/>
            <person name="Usai G."/>
            <person name="Natali L."/>
            <person name="Bassil N."/>
            <person name="Fernandez G.E."/>
            <person name="Lomsadze A."/>
            <person name="Armour M."/>
            <person name="Olukolu B."/>
            <person name="Poorten T."/>
            <person name="Britton C."/>
            <person name="Davik J."/>
            <person name="Ashrafi H."/>
            <person name="Aiden E.L."/>
            <person name="Borodovsky M."/>
            <person name="Worthington M."/>
        </authorList>
    </citation>
    <scope>NUCLEOTIDE SEQUENCE [LARGE SCALE GENOMIC DNA]</scope>
    <source>
        <strain evidence="6">PI 553951</strain>
    </source>
</reference>
<evidence type="ECO:0000313" key="7">
    <source>
        <dbReference type="Proteomes" id="UP001457282"/>
    </source>
</evidence>
<feature type="compositionally biased region" description="Basic and acidic residues" evidence="4">
    <location>
        <begin position="900"/>
        <end position="923"/>
    </location>
</feature>
<feature type="domain" description="CW-type" evidence="5">
    <location>
        <begin position="647"/>
        <end position="700"/>
    </location>
</feature>
<evidence type="ECO:0000313" key="6">
    <source>
        <dbReference type="EMBL" id="KAK9945522.1"/>
    </source>
</evidence>
<dbReference type="Proteomes" id="UP001457282">
    <property type="component" value="Unassembled WGS sequence"/>
</dbReference>
<organism evidence="6 7">
    <name type="scientific">Rubus argutus</name>
    <name type="common">Southern blackberry</name>
    <dbReference type="NCBI Taxonomy" id="59490"/>
    <lineage>
        <taxon>Eukaryota</taxon>
        <taxon>Viridiplantae</taxon>
        <taxon>Streptophyta</taxon>
        <taxon>Embryophyta</taxon>
        <taxon>Tracheophyta</taxon>
        <taxon>Spermatophyta</taxon>
        <taxon>Magnoliopsida</taxon>
        <taxon>eudicotyledons</taxon>
        <taxon>Gunneridae</taxon>
        <taxon>Pentapetalae</taxon>
        <taxon>rosids</taxon>
        <taxon>fabids</taxon>
        <taxon>Rosales</taxon>
        <taxon>Rosaceae</taxon>
        <taxon>Rosoideae</taxon>
        <taxon>Rosoideae incertae sedis</taxon>
        <taxon>Rubus</taxon>
    </lineage>
</organism>
<feature type="region of interest" description="Disordered" evidence="4">
    <location>
        <begin position="1"/>
        <end position="40"/>
    </location>
</feature>
<sequence length="1661" mass="181557">MISVGSRDARKGLGLGFGSGREMDDSELEEGEACSSQINEYDPNIDPDVALAYIDDKIQDVLGHFQKDFEGGVSAENLGAKFGGYGSFLPSYQRSPVWSHPRTPAKIQNYSLPKSPNSLKLEGGHRNNAVCYATSQSVGLGTASTSSISLAAPKAPSANVPVKQDLSISYNQADQYPPEQESATKKHIKLSDQKTLKVRLKVGSDNLSTRKNDIYSGLGLDGTPSSSLDDSSDSEGISHEPQDAPFESPTSILQIMTSCPVYEGMLLSPLPDDLIYLIEKEKVAKEVRSVPLPRDGSERSGFLVNGANTREGGGKVSGARKTKSVERNDFSAESKSGNNKDGIGLLAKKDQDIDTFACEELVSKTLKLPLLSSSYSSVNDVTKSKEMEKNVVRDKGFPCQAEDEPMEPTSNQEQGWVEKRKASLAGRVQEDRKVSSSNNVLVQPKKDGHRKGEKSNESVKADSNVSKGRKSLNTDVVDRSKQKASQKGIAHEVDDMRLLSGKEQPLLGEKKKSKEIPRTPVTEFPKENSRVGSSSVPKVKSIHVNNFTSNSESDFKKDLDKIRDTHREFFGEEEEEENQINSLQLPSEDKLKESDAVAKSTSAVNISSREKPNGKTVDSQPVTASNIAPRSGNGPISDAAPATGAPALIEDNWVCCDKCLKWRLLPHGTNPDNLPEKWLCSMLNWLPGMNRCSVTEEETTEKTKALIAQYQVPALGSQNNHPSNPGSFMEGVAQANFRHPDQNHQNFGLHAMPSGGKKKNGSKELSKASDKDGAVQLPNSMKKNIQASLKSKSLNDVNQSPPLNEPNFQQLSNSSDMAVEKRKHKYKEKQTNLGSSYDGGDINNLKIKSKRDFDPDTYRASKKIKSEDRRMTDEEWASDHHRPDGEVGPSSSSGFLTTEAGKDRIKDRPEAAAFMRVKDEVCRDNGSVDMGNGTRDRPKKRKMKDNPEIHMGSLPTTERSVAVKEEFSENDCRKEKKARVSKSEGKESSASKGSGRTDKKSSHTKNQQRGKDLSSRLTQRSRNGLDSLKKDLGSAQVSVAATSSSSKVSGSQRTKSSFQEVKGSPVESVSSSPMRILNPDKHESVLRDLRGKDESQDAGRFALGSPRRCSDGEDDGRSDRSGTARKEKFSSGAYHRSESSVLDVQDRDFSHISGGKARGQIVASPDITNNFPMNGALDNSGPHTRSPRKSYSSRSKDKIGSYESDLDMEKAKNSNVLNEQHDHSPSHGIKPRDGKNKLQEKFVNKYGETENKYVSKKDFTGKSLNESSKREGQSNFGGHDDPDVRLDAIYPKDAISTPKKLQDCDSERSSKRIPSERTDRVDTGSIRGKSVPLPPSGGAQNEMMTRCPRPASASHKGNGADILHVDGSEGNDVLKVQIRARKADTQNGSQHISSRHLAQNGHRARDLDAPSPARRDTCTPAYTSVLKEATDLKHLADRLKASGSTESTGLYFEAVLKFLHAASLLESSNTESAKQNESMRMYRSTAGLCQFCAHEYEKSKDMGSAALAFKCLEVAYLKVIYSSHSIASRDRHELQTALQMVPPGESPSSSASDVDNLNNPSTVDKVALPKGVSSPQVAGNHAIAARNRPNFVRILNFTQDVNNAMEASKKSRLAFAAADTNTGEAKYSEGISSIKRALDFNFQDVEGLLRLVRLAMEAFSR</sequence>
<dbReference type="PANTHER" id="PTHR46524">
    <property type="entry name" value="CW-TYPE ZINC FINGER"/>
    <property type="match status" value="1"/>
</dbReference>
<gene>
    <name evidence="6" type="ORF">M0R45_011035</name>
</gene>
<dbReference type="InterPro" id="IPR011124">
    <property type="entry name" value="Znf_CW"/>
</dbReference>
<keyword evidence="1" id="KW-0479">Metal-binding</keyword>
<feature type="compositionally biased region" description="Low complexity" evidence="4">
    <location>
        <begin position="1033"/>
        <end position="1057"/>
    </location>
</feature>
<feature type="region of interest" description="Disordered" evidence="4">
    <location>
        <begin position="212"/>
        <end position="250"/>
    </location>
</feature>
<keyword evidence="3" id="KW-0862">Zinc</keyword>
<comment type="caution">
    <text evidence="6">The sequence shown here is derived from an EMBL/GenBank/DDBJ whole genome shotgun (WGS) entry which is preliminary data.</text>
</comment>
<evidence type="ECO:0000256" key="1">
    <source>
        <dbReference type="ARBA" id="ARBA00022723"/>
    </source>
</evidence>
<dbReference type="GO" id="GO:0008270">
    <property type="term" value="F:zinc ion binding"/>
    <property type="evidence" value="ECO:0007669"/>
    <property type="project" value="UniProtKB-KW"/>
</dbReference>
<feature type="compositionally biased region" description="Polar residues" evidence="4">
    <location>
        <begin position="793"/>
        <end position="816"/>
    </location>
</feature>
<feature type="compositionally biased region" description="Polar residues" evidence="4">
    <location>
        <begin position="616"/>
        <end position="628"/>
    </location>
</feature>
<dbReference type="PROSITE" id="PS51050">
    <property type="entry name" value="ZF_CW"/>
    <property type="match status" value="1"/>
</dbReference>
<feature type="compositionally biased region" description="Basic and acidic residues" evidence="4">
    <location>
        <begin position="961"/>
        <end position="974"/>
    </location>
</feature>
<dbReference type="Pfam" id="PF07496">
    <property type="entry name" value="zf-CW"/>
    <property type="match status" value="1"/>
</dbReference>
<name>A0AAW1Y9J7_RUBAR</name>
<dbReference type="Gene3D" id="3.30.40.100">
    <property type="match status" value="1"/>
</dbReference>
<evidence type="ECO:0000259" key="5">
    <source>
        <dbReference type="PROSITE" id="PS51050"/>
    </source>
</evidence>
<proteinExistence type="predicted"/>
<feature type="compositionally biased region" description="Low complexity" evidence="4">
    <location>
        <begin position="216"/>
        <end position="229"/>
    </location>
</feature>
<feature type="region of interest" description="Disordered" evidence="4">
    <location>
        <begin position="1383"/>
        <end position="1416"/>
    </location>
</feature>
<feature type="compositionally biased region" description="Basic and acidic residues" evidence="4">
    <location>
        <begin position="1300"/>
        <end position="1322"/>
    </location>
</feature>
<feature type="region of interest" description="Disordered" evidence="4">
    <location>
        <begin position="1217"/>
        <end position="1236"/>
    </location>
</feature>
<dbReference type="EMBL" id="JBEDUW010000002">
    <property type="protein sequence ID" value="KAK9945522.1"/>
    <property type="molecule type" value="Genomic_DNA"/>
</dbReference>
<feature type="compositionally biased region" description="Basic and acidic residues" evidence="4">
    <location>
        <begin position="508"/>
        <end position="517"/>
    </location>
</feature>
<feature type="compositionally biased region" description="Polar residues" evidence="4">
    <location>
        <begin position="461"/>
        <end position="474"/>
    </location>
</feature>
<feature type="region of interest" description="Disordered" evidence="4">
    <location>
        <begin position="569"/>
        <end position="639"/>
    </location>
</feature>
<dbReference type="PANTHER" id="PTHR46524:SF7">
    <property type="entry name" value="CW-TYPE ZINC FINGER"/>
    <property type="match status" value="1"/>
</dbReference>
<feature type="region of interest" description="Disordered" evidence="4">
    <location>
        <begin position="793"/>
        <end position="1140"/>
    </location>
</feature>
<feature type="compositionally biased region" description="Basic and acidic residues" evidence="4">
    <location>
        <begin position="587"/>
        <end position="596"/>
    </location>
</feature>
<feature type="compositionally biased region" description="Basic and acidic residues" evidence="4">
    <location>
        <begin position="1078"/>
        <end position="1097"/>
    </location>
</feature>
<feature type="region of interest" description="Disordered" evidence="4">
    <location>
        <begin position="377"/>
        <end position="536"/>
    </location>
</feature>
<feature type="region of interest" description="Disordered" evidence="4">
    <location>
        <begin position="289"/>
        <end position="340"/>
    </location>
</feature>
<accession>A0AAW1Y9J7</accession>
<feature type="compositionally biased region" description="Basic and acidic residues" evidence="4">
    <location>
        <begin position="981"/>
        <end position="1001"/>
    </location>
</feature>
<evidence type="ECO:0000256" key="2">
    <source>
        <dbReference type="ARBA" id="ARBA00022771"/>
    </source>
</evidence>
<protein>
    <recommendedName>
        <fullName evidence="5">CW-type domain-containing protein</fullName>
    </recommendedName>
</protein>
<feature type="compositionally biased region" description="Basic and acidic residues" evidence="4">
    <location>
        <begin position="1108"/>
        <end position="1129"/>
    </location>
</feature>
<feature type="compositionally biased region" description="Basic and acidic residues" evidence="4">
    <location>
        <begin position="382"/>
        <end position="396"/>
    </location>
</feature>